<dbReference type="CDD" id="cd11304">
    <property type="entry name" value="Cadherin_repeat"/>
    <property type="match status" value="2"/>
</dbReference>
<dbReference type="GO" id="GO:0007156">
    <property type="term" value="P:homophilic cell adhesion via plasma membrane adhesion molecules"/>
    <property type="evidence" value="ECO:0007669"/>
    <property type="project" value="InterPro"/>
</dbReference>
<evidence type="ECO:0000256" key="5">
    <source>
        <dbReference type="ARBA" id="ARBA00022729"/>
    </source>
</evidence>
<dbReference type="GO" id="GO:0004252">
    <property type="term" value="F:serine-type endopeptidase activity"/>
    <property type="evidence" value="ECO:0007669"/>
    <property type="project" value="UniProtKB-UniRule"/>
</dbReference>
<dbReference type="CDD" id="cd04818">
    <property type="entry name" value="PA_subtilisin_1"/>
    <property type="match status" value="1"/>
</dbReference>
<keyword evidence="14" id="KW-1185">Reference proteome</keyword>
<feature type="signal peptide" evidence="11">
    <location>
        <begin position="1"/>
        <end position="23"/>
    </location>
</feature>
<dbReference type="InterPro" id="IPR020008">
    <property type="entry name" value="GlyGly_CTERM"/>
</dbReference>
<dbReference type="PRINTS" id="PR00723">
    <property type="entry name" value="SUBTILISIN"/>
</dbReference>
<dbReference type="Gene3D" id="3.40.50.200">
    <property type="entry name" value="Peptidase S8/S53 domain"/>
    <property type="match status" value="1"/>
</dbReference>
<feature type="domain" description="Cadherin" evidence="12">
    <location>
        <begin position="1030"/>
        <end position="1132"/>
    </location>
</feature>
<evidence type="ECO:0000313" key="14">
    <source>
        <dbReference type="Proteomes" id="UP000219353"/>
    </source>
</evidence>
<keyword evidence="6 9" id="KW-0378">Hydrolase</keyword>
<evidence type="ECO:0000256" key="4">
    <source>
        <dbReference type="ARBA" id="ARBA00022670"/>
    </source>
</evidence>
<gene>
    <name evidence="13" type="ORF">SAMN06297280_3588</name>
</gene>
<evidence type="ECO:0000256" key="3">
    <source>
        <dbReference type="ARBA" id="ARBA00022525"/>
    </source>
</evidence>
<dbReference type="InterPro" id="IPR000209">
    <property type="entry name" value="Peptidase_S8/S53_dom"/>
</dbReference>
<dbReference type="Proteomes" id="UP000219353">
    <property type="component" value="Unassembled WGS sequence"/>
</dbReference>
<dbReference type="AlphaFoldDB" id="A0A285JGG4"/>
<dbReference type="SUPFAM" id="SSF52743">
    <property type="entry name" value="Subtilisin-like"/>
    <property type="match status" value="1"/>
</dbReference>
<keyword evidence="2" id="KW-0134">Cell wall</keyword>
<name>A0A285JGG4_9GAMM</name>
<evidence type="ECO:0000256" key="8">
    <source>
        <dbReference type="PIRSR" id="PIRSR615500-1"/>
    </source>
</evidence>
<dbReference type="InterPro" id="IPR023828">
    <property type="entry name" value="Peptidase_S8_Ser-AS"/>
</dbReference>
<feature type="chain" id="PRO_5012222243" evidence="11">
    <location>
        <begin position="24"/>
        <end position="1246"/>
    </location>
</feature>
<dbReference type="InterPro" id="IPR015500">
    <property type="entry name" value="Peptidase_S8_subtilisin-rel"/>
</dbReference>
<dbReference type="PROSITE" id="PS51892">
    <property type="entry name" value="SUBTILASE"/>
    <property type="match status" value="1"/>
</dbReference>
<keyword evidence="7 9" id="KW-0720">Serine protease</keyword>
<dbReference type="SUPFAM" id="SSF49313">
    <property type="entry name" value="Cadherin-like"/>
    <property type="match status" value="2"/>
</dbReference>
<evidence type="ECO:0000256" key="9">
    <source>
        <dbReference type="PROSITE-ProRule" id="PRU01240"/>
    </source>
</evidence>
<dbReference type="EMBL" id="OBEB01000009">
    <property type="protein sequence ID" value="SNY59368.1"/>
    <property type="molecule type" value="Genomic_DNA"/>
</dbReference>
<comment type="similarity">
    <text evidence="1 9 10">Belongs to the peptidase S8 family.</text>
</comment>
<evidence type="ECO:0000256" key="2">
    <source>
        <dbReference type="ARBA" id="ARBA00022512"/>
    </source>
</evidence>
<proteinExistence type="inferred from homology"/>
<dbReference type="InterPro" id="IPR046450">
    <property type="entry name" value="PA_dom_sf"/>
</dbReference>
<keyword evidence="3" id="KW-0964">Secreted</keyword>
<evidence type="ECO:0000256" key="11">
    <source>
        <dbReference type="SAM" id="SignalP"/>
    </source>
</evidence>
<feature type="active site" description="Charge relay system" evidence="8 9">
    <location>
        <position position="544"/>
    </location>
</feature>
<dbReference type="PANTHER" id="PTHR43806">
    <property type="entry name" value="PEPTIDASE S8"/>
    <property type="match status" value="1"/>
</dbReference>
<dbReference type="NCBIfam" id="TIGR03501">
    <property type="entry name" value="GlyGly_CTERM"/>
    <property type="match status" value="1"/>
</dbReference>
<keyword evidence="5 11" id="KW-0732">Signal</keyword>
<dbReference type="Pfam" id="PF02225">
    <property type="entry name" value="PA"/>
    <property type="match status" value="1"/>
</dbReference>
<dbReference type="Pfam" id="PF00082">
    <property type="entry name" value="Peptidase_S8"/>
    <property type="match status" value="1"/>
</dbReference>
<dbReference type="InterPro" id="IPR002126">
    <property type="entry name" value="Cadherin-like_dom"/>
</dbReference>
<dbReference type="InterPro" id="IPR015919">
    <property type="entry name" value="Cadherin-like_sf"/>
</dbReference>
<dbReference type="PROSITE" id="PS00136">
    <property type="entry name" value="SUBTILASE_ASP"/>
    <property type="match status" value="1"/>
</dbReference>
<dbReference type="GO" id="GO:0005509">
    <property type="term" value="F:calcium ion binding"/>
    <property type="evidence" value="ECO:0007669"/>
    <property type="project" value="InterPro"/>
</dbReference>
<dbReference type="PROSITE" id="PS00138">
    <property type="entry name" value="SUBTILASE_SER"/>
    <property type="match status" value="1"/>
</dbReference>
<dbReference type="InterPro" id="IPR003137">
    <property type="entry name" value="PA_domain"/>
</dbReference>
<dbReference type="SUPFAM" id="SSF52025">
    <property type="entry name" value="PA domain"/>
    <property type="match status" value="1"/>
</dbReference>
<dbReference type="InterPro" id="IPR023827">
    <property type="entry name" value="Peptidase_S8_Asp-AS"/>
</dbReference>
<evidence type="ECO:0000313" key="13">
    <source>
        <dbReference type="EMBL" id="SNY59368.1"/>
    </source>
</evidence>
<evidence type="ECO:0000256" key="10">
    <source>
        <dbReference type="RuleBase" id="RU003355"/>
    </source>
</evidence>
<dbReference type="Gene3D" id="3.50.30.30">
    <property type="match status" value="1"/>
</dbReference>
<evidence type="ECO:0000259" key="12">
    <source>
        <dbReference type="PROSITE" id="PS50268"/>
    </source>
</evidence>
<dbReference type="InterPro" id="IPR036852">
    <property type="entry name" value="Peptidase_S8/S53_dom_sf"/>
</dbReference>
<sequence>MGTMNKALLATAVSLAVSGTANAGFEQYRAGFGQSVHEVVGNVTVSIDQQEQAPSAWFIVLNTQAAGAALSATGFDQQRAQQYVVAAEQAQQQISSALMQLDVDAKILTTTKNLASGLVVNASADALNALQKNPLVTSVMPLYDSELYVADSAAYIKALETVESGKATGAGIKVAVLDSGIDFTHAAFGGEGTTEAYAAAFADQNMPAWPQGQVKGGYDFVNGDPNPIDPPTGGHGTSVAHSVTGIAPDVDLYAYTVCTGTCSAANQIAALEAAMDPNGDGNLADRVDIINMSLGGQFGSTQTQSGTQYLIQRAAELGVNMVISAGNDGNVPFRVGGPSTTPNALSVGAMTHPAALVGAFNSAQIEGETVAMVSAGFNPTFDFAFNSAETPLVLVPGDYLACDALAEDADLTGKAVLLSRGVCPFSQKVLNAQARGAAFVIIANSNPGEAPIVAGGDGTGITIPTVMITKEVGDAIQAMLLDELEVSYDISSEAKSGAGAAAGFTSRGPSMDGLLKPEITAPGTDIMVADVGSGTGLAPATGTSFSGPITAGAAALVRGALPDRNAFEVKATMMNTANMTVYREPVAINPEAALAPISMIGAGLVDVEKAVNSPVAAWVYSAEHNTRQAALSFGLQTLSEATSMTKTVSLKNFSDEAKTYSLSISDRFAEKTETAALSWQHPATVTVQPGQTVNFDVTLTVNPANLPDFTLSNGVTWMALMAAQMMDQSEYDGALIFNDNSTDADHDLHLVYHIVPKAAGKLALSSEMADDQIAMKLTNTGVIEVEPFASALVATSPADPALQPMHDIRAITMDIEEASWCSTGYALYPTFHLEGGVNHLLQGNFALDLDINNDGVLDYTMNTLLVTRLGPTYDAFPGVMVSFNTVYGTLSGQLGDVYHYAGGKQITLESCFEDVGLTAADIGGTFTARFRTDTNSYSLNANFIADQVIAPMQVAFSPEVGLVSELPVEPATDAANADDEVDTAVEVLAPGESAFIMRDGDDNRSFVMMSGQAEAVAIANYAAPIAQPTVAAGQTLSVNENAAAGTVVGQVSATADFRTAITEFVTLASSSDAVMLQADGSVVVANAAVLDFEAGLTEVQMEVAVLDSNGGVSEPVMVTVMINNVADEQPEVTVSLTTSELLIGSAAGTVLGNVSVAVTEADASLVSVSTNNPLFKVENGQLKLARMPVKSDVRVHTLTVTATDSSGMQGSANAQVTVNKGSGGSFGIFGLLLLPLALLRRRTKTN</sequence>
<dbReference type="PROSITE" id="PS50268">
    <property type="entry name" value="CADHERIN_2"/>
    <property type="match status" value="1"/>
</dbReference>
<dbReference type="GO" id="GO:0016020">
    <property type="term" value="C:membrane"/>
    <property type="evidence" value="ECO:0007669"/>
    <property type="project" value="InterPro"/>
</dbReference>
<accession>A0A285JGG4</accession>
<dbReference type="GO" id="GO:0006508">
    <property type="term" value="P:proteolysis"/>
    <property type="evidence" value="ECO:0007669"/>
    <property type="project" value="UniProtKB-KW"/>
</dbReference>
<evidence type="ECO:0000256" key="1">
    <source>
        <dbReference type="ARBA" id="ARBA00011073"/>
    </source>
</evidence>
<keyword evidence="4 9" id="KW-0645">Protease</keyword>
<feature type="active site" description="Charge relay system" evidence="8 9">
    <location>
        <position position="178"/>
    </location>
</feature>
<protein>
    <submittedName>
        <fullName evidence="13">GlyGly-CTERM domain-containing protein</fullName>
    </submittedName>
</protein>
<feature type="active site" description="Charge relay system" evidence="8 9">
    <location>
        <position position="235"/>
    </location>
</feature>
<organism evidence="13 14">
    <name type="scientific">Arsukibacterium tuosuense</name>
    <dbReference type="NCBI Taxonomy" id="1323745"/>
    <lineage>
        <taxon>Bacteria</taxon>
        <taxon>Pseudomonadati</taxon>
        <taxon>Pseudomonadota</taxon>
        <taxon>Gammaproteobacteria</taxon>
        <taxon>Chromatiales</taxon>
        <taxon>Chromatiaceae</taxon>
        <taxon>Arsukibacterium</taxon>
    </lineage>
</organism>
<evidence type="ECO:0000256" key="7">
    <source>
        <dbReference type="ARBA" id="ARBA00022825"/>
    </source>
</evidence>
<reference evidence="14" key="1">
    <citation type="submission" date="2017-09" db="EMBL/GenBank/DDBJ databases">
        <authorList>
            <person name="Varghese N."/>
            <person name="Submissions S."/>
        </authorList>
    </citation>
    <scope>NUCLEOTIDE SEQUENCE [LARGE SCALE GENOMIC DNA]</scope>
    <source>
        <strain evidence="14">CGMCC 1.12461</strain>
    </source>
</reference>
<evidence type="ECO:0000256" key="6">
    <source>
        <dbReference type="ARBA" id="ARBA00022801"/>
    </source>
</evidence>
<dbReference type="Gene3D" id="2.60.40.60">
    <property type="entry name" value="Cadherins"/>
    <property type="match status" value="1"/>
</dbReference>
<dbReference type="PANTHER" id="PTHR43806:SF11">
    <property type="entry name" value="CEREVISIN-RELATED"/>
    <property type="match status" value="1"/>
</dbReference>
<dbReference type="InterPro" id="IPR050131">
    <property type="entry name" value="Peptidase_S8_subtilisin-like"/>
</dbReference>